<reference evidence="3 4" key="1">
    <citation type="journal article" date="2018" name="Nat. Biotechnol.">
        <title>A standardized bacterial taxonomy based on genome phylogeny substantially revises the tree of life.</title>
        <authorList>
            <person name="Parks D.H."/>
            <person name="Chuvochina M."/>
            <person name="Waite D.W."/>
            <person name="Rinke C."/>
            <person name="Skarshewski A."/>
            <person name="Chaumeil P.A."/>
            <person name="Hugenholtz P."/>
        </authorList>
    </citation>
    <scope>NUCLEOTIDE SEQUENCE [LARGE SCALE GENOMIC DNA]</scope>
    <source>
        <strain evidence="1">UBA8707</strain>
        <strain evidence="2">UBA9881</strain>
    </source>
</reference>
<proteinExistence type="predicted"/>
<evidence type="ECO:0000313" key="4">
    <source>
        <dbReference type="Proteomes" id="UP000264753"/>
    </source>
</evidence>
<dbReference type="RefSeq" id="WP_338116402.1">
    <property type="nucleotide sequence ID" value="NZ_DOOG01000144.1"/>
</dbReference>
<dbReference type="EMBL" id="DPOP01000089">
    <property type="protein sequence ID" value="HCW67624.1"/>
    <property type="molecule type" value="Genomic_DNA"/>
</dbReference>
<dbReference type="InterPro" id="IPR025157">
    <property type="entry name" value="Hemagglutinin_rpt"/>
</dbReference>
<dbReference type="Pfam" id="PF13332">
    <property type="entry name" value="Fil_haemagg_2"/>
    <property type="match status" value="1"/>
</dbReference>
<organism evidence="1 4">
    <name type="scientific">Thalassospira lucentensis</name>
    <dbReference type="NCBI Taxonomy" id="168935"/>
    <lineage>
        <taxon>Bacteria</taxon>
        <taxon>Pseudomonadati</taxon>
        <taxon>Pseudomonadota</taxon>
        <taxon>Alphaproteobacteria</taxon>
        <taxon>Rhodospirillales</taxon>
        <taxon>Thalassospiraceae</taxon>
        <taxon>Thalassospira</taxon>
    </lineage>
</organism>
<sequence>MTSAITAWGNIAITGTNVRIDASTVSADGTLYVMAHNDLSIVAGAENSSYSYQSSSGGGDFFGSSKSESLDESHLTYQESILSSGDDMSLNAMGNIGIAGSEVESG</sequence>
<comment type="caution">
    <text evidence="1">The sequence shown here is derived from an EMBL/GenBank/DDBJ whole genome shotgun (WGS) entry which is preliminary data.</text>
</comment>
<dbReference type="GO" id="GO:0003824">
    <property type="term" value="F:catalytic activity"/>
    <property type="evidence" value="ECO:0007669"/>
    <property type="project" value="UniProtKB-ARBA"/>
</dbReference>
<dbReference type="EMBL" id="DOOG01000144">
    <property type="protein sequence ID" value="HBU99640.1"/>
    <property type="molecule type" value="Genomic_DNA"/>
</dbReference>
<dbReference type="Proteomes" id="UP000264179">
    <property type="component" value="Unassembled WGS sequence"/>
</dbReference>
<name>A0A358HWU0_9PROT</name>
<evidence type="ECO:0000313" key="2">
    <source>
        <dbReference type="EMBL" id="HCW67624.1"/>
    </source>
</evidence>
<accession>A0A358HWU0</accession>
<gene>
    <name evidence="1" type="ORF">DEF21_17300</name>
    <name evidence="2" type="ORF">DHR80_10555</name>
</gene>
<evidence type="ECO:0000313" key="3">
    <source>
        <dbReference type="Proteomes" id="UP000264179"/>
    </source>
</evidence>
<protein>
    <recommendedName>
        <fullName evidence="5">Autotransporter outer membrane beta-barrel domain-containing protein</fullName>
    </recommendedName>
</protein>
<dbReference type="AlphaFoldDB" id="A0A358HWU0"/>
<evidence type="ECO:0000313" key="1">
    <source>
        <dbReference type="EMBL" id="HBU99640.1"/>
    </source>
</evidence>
<dbReference type="Proteomes" id="UP000264753">
    <property type="component" value="Unassembled WGS sequence"/>
</dbReference>
<evidence type="ECO:0008006" key="5">
    <source>
        <dbReference type="Google" id="ProtNLM"/>
    </source>
</evidence>